<feature type="transmembrane region" description="Helical" evidence="1">
    <location>
        <begin position="12"/>
        <end position="34"/>
    </location>
</feature>
<keyword evidence="1" id="KW-1133">Transmembrane helix</keyword>
<dbReference type="EMBL" id="HBIZ01028471">
    <property type="protein sequence ID" value="CAE0765475.1"/>
    <property type="molecule type" value="Transcribed_RNA"/>
</dbReference>
<protein>
    <submittedName>
        <fullName evidence="2">Uncharacterized protein</fullName>
    </submittedName>
</protein>
<dbReference type="AlphaFoldDB" id="A0A7S4F108"/>
<gene>
    <name evidence="2" type="ORF">PCAR00345_LOCUS18087</name>
</gene>
<name>A0A7S4F108_CHRCT</name>
<evidence type="ECO:0000256" key="1">
    <source>
        <dbReference type="SAM" id="Phobius"/>
    </source>
</evidence>
<proteinExistence type="predicted"/>
<organism evidence="2">
    <name type="scientific">Chrysotila carterae</name>
    <name type="common">Marine alga</name>
    <name type="synonym">Syracosphaera carterae</name>
    <dbReference type="NCBI Taxonomy" id="13221"/>
    <lineage>
        <taxon>Eukaryota</taxon>
        <taxon>Haptista</taxon>
        <taxon>Haptophyta</taxon>
        <taxon>Prymnesiophyceae</taxon>
        <taxon>Isochrysidales</taxon>
        <taxon>Isochrysidaceae</taxon>
        <taxon>Chrysotila</taxon>
    </lineage>
</organism>
<sequence>MQAAARQGASNWFILCVLFTQCTVSVGKLLPAAACMKRPLQLRIIGFGEAYEQHPGVFLAKDQSQPRMLPVPLSRRLLATLEQADDPRKLTAAELFLDARLLAERDCGNLIESLPWEDSPSGILARRDAYARLVGRGDGLTDGFFSAYHLLLDIAQRKCGVQVEHVLLEETDLFGSLRLGGAVVVARQSDAGLSERVCECTVEEALGIALALDRQVWVEEEVVRAAETPVQFTLQGGKMRLQLRPRTEVDAGSPRPAPDAAEPGAKAVLPWELTSAAELLSMSREDKARSALAAGLQLPRARVATDEALTALLSPLLDEAVRRQLGVRAAAAEGRFGEAASIERAATRRGRMMQEMQRAVDMGNFVSAASIAQDLRVENNRRMDVTLDEGEYDAMLDQDDWYAQGLAREREKLLQEEKERKERK</sequence>
<accession>A0A7S4F108</accession>
<reference evidence="2" key="1">
    <citation type="submission" date="2021-01" db="EMBL/GenBank/DDBJ databases">
        <authorList>
            <person name="Corre E."/>
            <person name="Pelletier E."/>
            <person name="Niang G."/>
            <person name="Scheremetjew M."/>
            <person name="Finn R."/>
            <person name="Kale V."/>
            <person name="Holt S."/>
            <person name="Cochrane G."/>
            <person name="Meng A."/>
            <person name="Brown T."/>
            <person name="Cohen L."/>
        </authorList>
    </citation>
    <scope>NUCLEOTIDE SEQUENCE</scope>
    <source>
        <strain evidence="2">CCMP645</strain>
    </source>
</reference>
<keyword evidence="1" id="KW-0812">Transmembrane</keyword>
<keyword evidence="1" id="KW-0472">Membrane</keyword>
<evidence type="ECO:0000313" key="2">
    <source>
        <dbReference type="EMBL" id="CAE0765475.1"/>
    </source>
</evidence>